<dbReference type="STRING" id="123899.SAMEA3906487_01697"/>
<dbReference type="Gene3D" id="3.40.50.12500">
    <property type="match status" value="1"/>
</dbReference>
<dbReference type="PIRSF" id="PIRSF015736">
    <property type="entry name" value="MI"/>
    <property type="match status" value="1"/>
</dbReference>
<reference evidence="1 2" key="1">
    <citation type="submission" date="2016-04" db="EMBL/GenBank/DDBJ databases">
        <authorList>
            <consortium name="Pathogen Informatics"/>
        </authorList>
    </citation>
    <scope>NUCLEOTIDE SEQUENCE [LARGE SCALE GENOMIC DNA]</scope>
    <source>
        <strain evidence="1 2">H044680328</strain>
    </source>
</reference>
<proteinExistence type="predicted"/>
<dbReference type="PATRIC" id="fig|123899.6.peg.1684"/>
<dbReference type="EC" id="4.1.1.76" evidence="1"/>
<sequence>MRIGVLLPQGNLTCEQEFPAIGAGLASFHYQRLARQGTAMSAASLLTLLEQVEPAAGMLALLRPRAYVLACTSGTFLQGAQAHDVAGQRLRAATGAPAITTASALLQACRALALRRVFMLTPYPPAITEEEVGFLAAHGVDARCCLSLGCADGEQIRQLTAARVYRALIGARAQLRGADAVFLSCTNMPTWPFLARAEAQLGMPVFSSNSVTAWAGLRLAGAGAGLPGLGRLGALALPDAALYA</sequence>
<dbReference type="eggNOG" id="COG3473">
    <property type="taxonomic scope" value="Bacteria"/>
</dbReference>
<evidence type="ECO:0000313" key="2">
    <source>
        <dbReference type="Proteomes" id="UP000076825"/>
    </source>
</evidence>
<dbReference type="InterPro" id="IPR053714">
    <property type="entry name" value="Iso_Racemase_Enz_sf"/>
</dbReference>
<accession>A0A157P8J1</accession>
<evidence type="ECO:0000313" key="1">
    <source>
        <dbReference type="EMBL" id="SAI69219.1"/>
    </source>
</evidence>
<dbReference type="KEGG" id="btrm:SAMEA390648701697"/>
<dbReference type="PANTHER" id="PTHR40267">
    <property type="entry name" value="BLR3294 PROTEIN"/>
    <property type="match status" value="1"/>
</dbReference>
<protein>
    <submittedName>
        <fullName evidence="1">Decarboxylase</fullName>
        <ecNumber evidence="1">4.1.1.76</ecNumber>
    </submittedName>
</protein>
<dbReference type="PANTHER" id="PTHR40267:SF1">
    <property type="entry name" value="BLR3294 PROTEIN"/>
    <property type="match status" value="1"/>
</dbReference>
<gene>
    <name evidence="1" type="ORF">SAMEA3906487_01697</name>
</gene>
<dbReference type="InterPro" id="IPR026286">
    <property type="entry name" value="MaiA/AMDase"/>
</dbReference>
<organism evidence="1 2">
    <name type="scientific">Bordetella trematum</name>
    <dbReference type="NCBI Taxonomy" id="123899"/>
    <lineage>
        <taxon>Bacteria</taxon>
        <taxon>Pseudomonadati</taxon>
        <taxon>Pseudomonadota</taxon>
        <taxon>Betaproteobacteria</taxon>
        <taxon>Burkholderiales</taxon>
        <taxon>Alcaligenaceae</taxon>
        <taxon>Bordetella</taxon>
    </lineage>
</organism>
<name>A0A157P8J1_9BORD</name>
<dbReference type="Pfam" id="PF17645">
    <property type="entry name" value="Amdase"/>
    <property type="match status" value="1"/>
</dbReference>
<dbReference type="Proteomes" id="UP000076825">
    <property type="component" value="Chromosome 1"/>
</dbReference>
<keyword evidence="1" id="KW-0456">Lyase</keyword>
<keyword evidence="2" id="KW-1185">Reference proteome</keyword>
<dbReference type="EMBL" id="LT546645">
    <property type="protein sequence ID" value="SAI69219.1"/>
    <property type="molecule type" value="Genomic_DNA"/>
</dbReference>
<dbReference type="GO" id="GO:0047436">
    <property type="term" value="F:arylmalonate decarboxylase activity"/>
    <property type="evidence" value="ECO:0007669"/>
    <property type="project" value="UniProtKB-EC"/>
</dbReference>
<dbReference type="AlphaFoldDB" id="A0A157P8J1"/>